<proteinExistence type="predicted"/>
<dbReference type="EMBL" id="QRCT01000049">
    <property type="protein sequence ID" value="RDU22375.1"/>
    <property type="molecule type" value="Genomic_DNA"/>
</dbReference>
<accession>A0A371AS48</accession>
<keyword evidence="2" id="KW-1185">Reference proteome</keyword>
<evidence type="ECO:0000313" key="2">
    <source>
        <dbReference type="Proteomes" id="UP000255036"/>
    </source>
</evidence>
<evidence type="ECO:0008006" key="3">
    <source>
        <dbReference type="Google" id="ProtNLM"/>
    </source>
</evidence>
<name>A0A371AS48_9FIRM</name>
<comment type="caution">
    <text evidence="1">The sequence shown here is derived from an EMBL/GenBank/DDBJ whole genome shotgun (WGS) entry which is preliminary data.</text>
</comment>
<dbReference type="OrthoDB" id="4075615at2"/>
<sequence>MRNVLDMKFIGNSQDGDCFIKCLQEIYYWYGYPINTYKILGITNCLNFKVKDEGNGKLKTIREMDRINNRMINSEIRSGATLDECFECIFSEIDKQNPLVALVNTFYLYYTGDYLKRSGGFFKGYHGLIINGYDKVNKKIVVTDLVYDKYNVEIAFEEFALAWTYTKDAPFFKPLKYIVYSCDIFDYDYSSLMKESLVYSLQIYLNDLETWNQDKKKSINIFSMLFEFDKIVKGECLGKERTELVENLSYSIFHEVRWSRKSMGLFLASEEICEMYDFTSYSKSFYLQFDKWTLAHNMLLTSIRSNNEKRFFKTQNLIRSLIFEENDLVKDLMTLLK</sequence>
<organism evidence="1 2">
    <name type="scientific">Anaerosacchariphilus polymeriproducens</name>
    <dbReference type="NCBI Taxonomy" id="1812858"/>
    <lineage>
        <taxon>Bacteria</taxon>
        <taxon>Bacillati</taxon>
        <taxon>Bacillota</taxon>
        <taxon>Clostridia</taxon>
        <taxon>Lachnospirales</taxon>
        <taxon>Lachnospiraceae</taxon>
        <taxon>Anaerosacchariphilus</taxon>
    </lineage>
</organism>
<dbReference type="RefSeq" id="WP_115482785.1">
    <property type="nucleotide sequence ID" value="NZ_QRCT01000049.1"/>
</dbReference>
<gene>
    <name evidence="1" type="ORF">DWV06_13845</name>
</gene>
<evidence type="ECO:0000313" key="1">
    <source>
        <dbReference type="EMBL" id="RDU22375.1"/>
    </source>
</evidence>
<dbReference type="AlphaFoldDB" id="A0A371AS48"/>
<protein>
    <recommendedName>
        <fullName evidence="3">Butirosin biosynthesis protein H N-terminal domain-containing protein</fullName>
    </recommendedName>
</protein>
<dbReference type="Gene3D" id="3.90.70.10">
    <property type="entry name" value="Cysteine proteinases"/>
    <property type="match status" value="1"/>
</dbReference>
<reference evidence="1 2" key="1">
    <citation type="submission" date="2018-07" db="EMBL/GenBank/DDBJ databases">
        <title>Anaerosacharophilus polymeroproducens gen. nov. sp. nov., an anaerobic bacterium isolated from salt field.</title>
        <authorList>
            <person name="Kim W."/>
            <person name="Yang S.-H."/>
            <person name="Oh J."/>
            <person name="Lee J.-H."/>
            <person name="Kwon K.K."/>
        </authorList>
    </citation>
    <scope>NUCLEOTIDE SEQUENCE [LARGE SCALE GENOMIC DNA]</scope>
    <source>
        <strain evidence="1 2">MCWD5</strain>
    </source>
</reference>
<dbReference type="Proteomes" id="UP000255036">
    <property type="component" value="Unassembled WGS sequence"/>
</dbReference>